<dbReference type="Pfam" id="PF05050">
    <property type="entry name" value="Methyltransf_21"/>
    <property type="match status" value="1"/>
</dbReference>
<accession>A0A9Q5WB56</accession>
<comment type="caution">
    <text evidence="2">The sequence shown here is derived from an EMBL/GenBank/DDBJ whole genome shotgun (WGS) entry which is preliminary data.</text>
</comment>
<evidence type="ECO:0000313" key="2">
    <source>
        <dbReference type="EMBL" id="OPH11095.1"/>
    </source>
</evidence>
<dbReference type="InterPro" id="IPR053188">
    <property type="entry name" value="FkbM_Methyltransferase"/>
</dbReference>
<dbReference type="PANTHER" id="PTHR36973">
    <property type="entry name" value="SLL1456 PROTEIN-RELATED"/>
    <property type="match status" value="1"/>
</dbReference>
<feature type="domain" description="Methyltransferase FkbM" evidence="1">
    <location>
        <begin position="42"/>
        <end position="219"/>
    </location>
</feature>
<dbReference type="Proteomes" id="UP000190056">
    <property type="component" value="Unassembled WGS sequence"/>
</dbReference>
<gene>
    <name evidence="2" type="ORF">CENA302_01815</name>
</gene>
<evidence type="ECO:0000259" key="1">
    <source>
        <dbReference type="Pfam" id="PF05050"/>
    </source>
</evidence>
<evidence type="ECO:0000313" key="3">
    <source>
        <dbReference type="Proteomes" id="UP000190056"/>
    </source>
</evidence>
<dbReference type="InterPro" id="IPR006342">
    <property type="entry name" value="FkbM_mtfrase"/>
</dbReference>
<dbReference type="Gene3D" id="3.40.50.150">
    <property type="entry name" value="Vaccinia Virus protein VP39"/>
    <property type="match status" value="1"/>
</dbReference>
<proteinExistence type="predicted"/>
<organism evidence="2 3">
    <name type="scientific">Cylindrospermopsis raciborskii CENA302</name>
    <dbReference type="NCBI Taxonomy" id="1170768"/>
    <lineage>
        <taxon>Bacteria</taxon>
        <taxon>Bacillati</taxon>
        <taxon>Cyanobacteriota</taxon>
        <taxon>Cyanophyceae</taxon>
        <taxon>Nostocales</taxon>
        <taxon>Aphanizomenonaceae</taxon>
        <taxon>Cylindrospermopsis</taxon>
    </lineage>
</organism>
<protein>
    <recommendedName>
        <fullName evidence="1">Methyltransferase FkbM domain-containing protein</fullName>
    </recommendedName>
</protein>
<dbReference type="SUPFAM" id="SSF53335">
    <property type="entry name" value="S-adenosyl-L-methionine-dependent methyltransferases"/>
    <property type="match status" value="1"/>
</dbReference>
<name>A0A9Q5WB56_9CYAN</name>
<dbReference type="RefSeq" id="WP_079290508.1">
    <property type="nucleotide sequence ID" value="NZ_MTPU01000012.1"/>
</dbReference>
<reference evidence="2 3" key="1">
    <citation type="submission" date="2017-01" db="EMBL/GenBank/DDBJ databases">
        <authorList>
            <person name="Abreu V.A."/>
            <person name="Popin R.V."/>
            <person name="Rigonato J."/>
            <person name="Andreote A.P."/>
            <person name="Schaker P.C."/>
            <person name="Hoff-Risseti C."/>
            <person name="Alvarenga D.O."/>
            <person name="Varani A.M."/>
            <person name="Fiore M.F."/>
        </authorList>
    </citation>
    <scope>NUCLEOTIDE SEQUENCE [LARGE SCALE GENOMIC DNA]</scope>
    <source>
        <strain evidence="2 3">CENA302</strain>
    </source>
</reference>
<dbReference type="NCBIfam" id="TIGR01444">
    <property type="entry name" value="fkbM_fam"/>
    <property type="match status" value="1"/>
</dbReference>
<dbReference type="InterPro" id="IPR029063">
    <property type="entry name" value="SAM-dependent_MTases_sf"/>
</dbReference>
<dbReference type="GO" id="GO:0008171">
    <property type="term" value="F:O-methyltransferase activity"/>
    <property type="evidence" value="ECO:0007669"/>
    <property type="project" value="TreeGrafter"/>
</dbReference>
<dbReference type="AlphaFoldDB" id="A0A9Q5WB56"/>
<sequence length="249" mass="28057">MTQNPVPSCGQSDQRNQEYIESFSPEKYYRSIVATDSPVIFDVGAHRGESVRFFKGIFPGSCIYSFEPDPANFEYLEVVCQSYYSPLGGGRECLPINMGIAEKEGTMPFYRQGISHLSSLLPINNASTDSLGYAVKALNQPIQISVTTIDTFCSKFAISHIDIMKIDVQGYEVGVLVGAKKMLMSTSCCTVEVSFYDFYERSTSLLDVEQIMQEAGHRVWDISKISKNPKNFRTDWVELVYRNSYLKQS</sequence>
<dbReference type="EMBL" id="MTPU01000012">
    <property type="protein sequence ID" value="OPH11095.1"/>
    <property type="molecule type" value="Genomic_DNA"/>
</dbReference>
<dbReference type="PANTHER" id="PTHR36973:SF4">
    <property type="entry name" value="NODULATION PROTEIN"/>
    <property type="match status" value="1"/>
</dbReference>